<evidence type="ECO:0000313" key="2">
    <source>
        <dbReference type="EMBL" id="CAD9106167.1"/>
    </source>
</evidence>
<evidence type="ECO:0000256" key="1">
    <source>
        <dbReference type="SAM" id="MobiDB-lite"/>
    </source>
</evidence>
<accession>A0A7S1LJH1</accession>
<name>A0A7S1LJH1_ALECA</name>
<dbReference type="AlphaFoldDB" id="A0A7S1LJH1"/>
<feature type="region of interest" description="Disordered" evidence="1">
    <location>
        <begin position="1"/>
        <end position="23"/>
    </location>
</feature>
<organism evidence="2">
    <name type="scientific">Alexandrium catenella</name>
    <name type="common">Red tide dinoflagellate</name>
    <name type="synonym">Gonyaulax catenella</name>
    <dbReference type="NCBI Taxonomy" id="2925"/>
    <lineage>
        <taxon>Eukaryota</taxon>
        <taxon>Sar</taxon>
        <taxon>Alveolata</taxon>
        <taxon>Dinophyceae</taxon>
        <taxon>Gonyaulacales</taxon>
        <taxon>Pyrocystaceae</taxon>
        <taxon>Alexandrium</taxon>
    </lineage>
</organism>
<dbReference type="EMBL" id="HBGE01016738">
    <property type="protein sequence ID" value="CAD9106167.1"/>
    <property type="molecule type" value="Transcribed_RNA"/>
</dbReference>
<gene>
    <name evidence="2" type="ORF">ACAT0790_LOCUS9942</name>
</gene>
<sequence length="105" mass="11290">MPQEQGAADGQDQPEDEKERSCGDKARDCGIQFMDCLAVVGRGTVTAGRSCGSATSHAVYPVKERVVKTKDACMLYFHPWEQKAPVGPEVANFRMGADDAKGLQG</sequence>
<reference evidence="2" key="1">
    <citation type="submission" date="2021-01" db="EMBL/GenBank/DDBJ databases">
        <authorList>
            <person name="Corre E."/>
            <person name="Pelletier E."/>
            <person name="Niang G."/>
            <person name="Scheremetjew M."/>
            <person name="Finn R."/>
            <person name="Kale V."/>
            <person name="Holt S."/>
            <person name="Cochrane G."/>
            <person name="Meng A."/>
            <person name="Brown T."/>
            <person name="Cohen L."/>
        </authorList>
    </citation>
    <scope>NUCLEOTIDE SEQUENCE</scope>
    <source>
        <strain evidence="2">OF101</strain>
    </source>
</reference>
<protein>
    <submittedName>
        <fullName evidence="2">Uncharacterized protein</fullName>
    </submittedName>
</protein>
<proteinExistence type="predicted"/>